<dbReference type="RefSeq" id="WP_164512449.1">
    <property type="nucleotide sequence ID" value="NZ_AP019307.1"/>
</dbReference>
<dbReference type="PANTHER" id="PTHR30290">
    <property type="entry name" value="PERIPLASMIC BINDING COMPONENT OF ABC TRANSPORTER"/>
    <property type="match status" value="1"/>
</dbReference>
<accession>A0A3G9IVJ5</accession>
<dbReference type="AlphaFoldDB" id="A0A3G9IVJ5"/>
<organism evidence="3 4">
    <name type="scientific">Nocardioides baekrokdamisoli</name>
    <dbReference type="NCBI Taxonomy" id="1804624"/>
    <lineage>
        <taxon>Bacteria</taxon>
        <taxon>Bacillati</taxon>
        <taxon>Actinomycetota</taxon>
        <taxon>Actinomycetes</taxon>
        <taxon>Propionibacteriales</taxon>
        <taxon>Nocardioidaceae</taxon>
        <taxon>Nocardioides</taxon>
    </lineage>
</organism>
<keyword evidence="4" id="KW-1185">Reference proteome</keyword>
<proteinExistence type="predicted"/>
<dbReference type="SUPFAM" id="SSF53850">
    <property type="entry name" value="Periplasmic binding protein-like II"/>
    <property type="match status" value="2"/>
</dbReference>
<feature type="chain" id="PRO_5039252345" description="Solute-binding protein family 5 domain-containing protein" evidence="1">
    <location>
        <begin position="18"/>
        <end position="594"/>
    </location>
</feature>
<dbReference type="KEGG" id="nbe:Back2_06100"/>
<dbReference type="Gene3D" id="3.10.105.10">
    <property type="entry name" value="Dipeptide-binding Protein, Domain 3"/>
    <property type="match status" value="2"/>
</dbReference>
<dbReference type="Pfam" id="PF00496">
    <property type="entry name" value="SBP_bac_5"/>
    <property type="match status" value="1"/>
</dbReference>
<keyword evidence="1" id="KW-0732">Signal</keyword>
<dbReference type="InterPro" id="IPR000914">
    <property type="entry name" value="SBP_5_dom"/>
</dbReference>
<evidence type="ECO:0000313" key="4">
    <source>
        <dbReference type="Proteomes" id="UP000271573"/>
    </source>
</evidence>
<sequence length="594" mass="62745">MKLGRKFLAIAASTASAITLTACGSSSGGSTANIKSTGLTVTILYRNKSVGSTKAFQVIQQELTNAGVTVKGLPASNADFYTKYLQSKTAAKAGQFDLAIAGWGPDWYGDGAASFFLPLFSGEQSFPWNGGSNFGLYNSATTNQLIKDAAAATDPATAQADWAKADRQVMQDAAIYPITDPQTANYHSKNLGNAIAIPSLQQIDPLNVTKTGADASTLHMLGVGDVDYMDPSVTYYSTGYEAMRFYSRQLFTYPAIQGQTTKAAADLATEIPTQANGGISADGKTITIHLRPGVMWNTSPARAVTAQDVVLGVKRSCNPVQPFTGQSDFSGLIEGYSAFCAKFATDAGKTPTVASLKTAINNNELSGVTAPNATTVVYHLTQPASYFVSMLAGLSAISAPVPVEYLNYLPGGNDLAQHTISDGPYAIQSYVPTKSIVFVPNPLWKQADDPIRKQNFTKVIVDESGDQAAIQQQLQTGSSNADMEWDTFPPATTIPSLKASNDPNLIITPSSSNNPYVVFNTASPNNGGAMAKAAVRQALSEALSRDALIKVLGGPELNIPLSHILPAEILGSQQFDLWAYNVGKANSDLIAALK</sequence>
<dbReference type="Gene3D" id="3.40.190.10">
    <property type="entry name" value="Periplasmic binding protein-like II"/>
    <property type="match status" value="1"/>
</dbReference>
<evidence type="ECO:0000256" key="1">
    <source>
        <dbReference type="SAM" id="SignalP"/>
    </source>
</evidence>
<feature type="signal peptide" evidence="1">
    <location>
        <begin position="1"/>
        <end position="17"/>
    </location>
</feature>
<evidence type="ECO:0000313" key="3">
    <source>
        <dbReference type="EMBL" id="BBH16323.1"/>
    </source>
</evidence>
<dbReference type="PANTHER" id="PTHR30290:SF83">
    <property type="entry name" value="ABC TRANSPORTER SUBSTRATE-BINDING PROTEIN"/>
    <property type="match status" value="1"/>
</dbReference>
<dbReference type="GO" id="GO:1904680">
    <property type="term" value="F:peptide transmembrane transporter activity"/>
    <property type="evidence" value="ECO:0007669"/>
    <property type="project" value="TreeGrafter"/>
</dbReference>
<dbReference type="Proteomes" id="UP000271573">
    <property type="component" value="Chromosome"/>
</dbReference>
<name>A0A3G9IVJ5_9ACTN</name>
<feature type="domain" description="Solute-binding protein family 5" evidence="2">
    <location>
        <begin position="278"/>
        <end position="587"/>
    </location>
</feature>
<dbReference type="PROSITE" id="PS51257">
    <property type="entry name" value="PROKAR_LIPOPROTEIN"/>
    <property type="match status" value="1"/>
</dbReference>
<dbReference type="InterPro" id="IPR039424">
    <property type="entry name" value="SBP_5"/>
</dbReference>
<reference evidence="3 4" key="1">
    <citation type="submission" date="2018-11" db="EMBL/GenBank/DDBJ databases">
        <title>Complete genome sequence of Nocardioides baekrokdamisoli strain KCTC 39748.</title>
        <authorList>
            <person name="Kang S.W."/>
            <person name="Lee K.C."/>
            <person name="Kim K.K."/>
            <person name="Kim J.S."/>
            <person name="Kim D.S."/>
            <person name="Ko S.H."/>
            <person name="Yang S.H."/>
            <person name="Shin Y.K."/>
            <person name="Lee J.S."/>
        </authorList>
    </citation>
    <scope>NUCLEOTIDE SEQUENCE [LARGE SCALE GENOMIC DNA]</scope>
    <source>
        <strain evidence="3 4">KCTC 39748</strain>
    </source>
</reference>
<gene>
    <name evidence="3" type="ORF">Back2_06100</name>
</gene>
<protein>
    <recommendedName>
        <fullName evidence="2">Solute-binding protein family 5 domain-containing protein</fullName>
    </recommendedName>
</protein>
<evidence type="ECO:0000259" key="2">
    <source>
        <dbReference type="Pfam" id="PF00496"/>
    </source>
</evidence>
<dbReference type="GO" id="GO:0015833">
    <property type="term" value="P:peptide transport"/>
    <property type="evidence" value="ECO:0007669"/>
    <property type="project" value="TreeGrafter"/>
</dbReference>
<dbReference type="EMBL" id="AP019307">
    <property type="protein sequence ID" value="BBH16323.1"/>
    <property type="molecule type" value="Genomic_DNA"/>
</dbReference>